<name>A0A1C0U4E4_9GAMM</name>
<reference evidence="1 2" key="1">
    <citation type="submission" date="2015-12" db="EMBL/GenBank/DDBJ databases">
        <title>Genome comparisons provide insights into the role of secondary metabolites in the pathogenic phase of the Photorhabdus life cycle.</title>
        <authorList>
            <person name="Tobias N.J."/>
            <person name="Mishra B."/>
            <person name="Gupta D.K."/>
            <person name="Thines M."/>
            <person name="Stinear T.P."/>
            <person name="Bode H.B."/>
        </authorList>
    </citation>
    <scope>NUCLEOTIDE SEQUENCE [LARGE SCALE GENOMIC DNA]</scope>
    <source>
        <strain evidence="1 2">PB68.1</strain>
    </source>
</reference>
<organism evidence="1 2">
    <name type="scientific">Photorhabdus australis subsp. thailandensis</name>
    <dbReference type="NCBI Taxonomy" id="2805096"/>
    <lineage>
        <taxon>Bacteria</taxon>
        <taxon>Pseudomonadati</taxon>
        <taxon>Pseudomonadota</taxon>
        <taxon>Gammaproteobacteria</taxon>
        <taxon>Enterobacterales</taxon>
        <taxon>Morganellaceae</taxon>
        <taxon>Photorhabdus</taxon>
    </lineage>
</organism>
<comment type="caution">
    <text evidence="1">The sequence shown here is derived from an EMBL/GenBank/DDBJ whole genome shotgun (WGS) entry which is preliminary data.</text>
</comment>
<gene>
    <name evidence="1" type="ORF">Ppb6_02146</name>
</gene>
<evidence type="ECO:0000313" key="2">
    <source>
        <dbReference type="Proteomes" id="UP000093476"/>
    </source>
</evidence>
<dbReference type="AlphaFoldDB" id="A0A1C0U4E4"/>
<dbReference type="RefSeq" id="WP_065823205.1">
    <property type="nucleotide sequence ID" value="NZ_CAWMQZ010000074.1"/>
</dbReference>
<evidence type="ECO:0000313" key="1">
    <source>
        <dbReference type="EMBL" id="OCQ52802.1"/>
    </source>
</evidence>
<accession>A0A1C0U4E4</accession>
<keyword evidence="2" id="KW-1185">Reference proteome</keyword>
<dbReference type="EMBL" id="LOMY01000074">
    <property type="protein sequence ID" value="OCQ52802.1"/>
    <property type="molecule type" value="Genomic_DNA"/>
</dbReference>
<sequence>MKRRTFIGIAAGAAIDSVIPTFNAGTDSTRLFGVPRSLLSPGGVEENKLRLSMSNTKFPVEVWEEIITCNRFWETIKQQPEATVNVAAYLRLAVQTAVTVCMANYLPQINHSDLSTSTASFHLVSLYNNQQIVDTLAKEAILREITACLFAAQKCGYINLPATR</sequence>
<proteinExistence type="predicted"/>
<protein>
    <submittedName>
        <fullName evidence="1">Uncharacterized protein</fullName>
    </submittedName>
</protein>
<dbReference type="PATRIC" id="fig|286156.4.peg.2433"/>
<dbReference type="Proteomes" id="UP000093476">
    <property type="component" value="Unassembled WGS sequence"/>
</dbReference>